<reference evidence="2 3" key="1">
    <citation type="submission" date="2017-04" db="EMBL/GenBank/DDBJ databases">
        <title>Complete genome sequence of Flavobacterium kingsejong AJ004.</title>
        <authorList>
            <person name="Lee P.C."/>
        </authorList>
    </citation>
    <scope>NUCLEOTIDE SEQUENCE [LARGE SCALE GENOMIC DNA]</scope>
    <source>
        <strain evidence="2 3">AJ004</strain>
    </source>
</reference>
<feature type="compositionally biased region" description="Basic and acidic residues" evidence="1">
    <location>
        <begin position="708"/>
        <end position="717"/>
    </location>
</feature>
<organism evidence="2 3">
    <name type="scientific">Flavobacterium kingsejongi</name>
    <dbReference type="NCBI Taxonomy" id="1678728"/>
    <lineage>
        <taxon>Bacteria</taxon>
        <taxon>Pseudomonadati</taxon>
        <taxon>Bacteroidota</taxon>
        <taxon>Flavobacteriia</taxon>
        <taxon>Flavobacteriales</taxon>
        <taxon>Flavobacteriaceae</taxon>
        <taxon>Flavobacterium</taxon>
    </lineage>
</organism>
<keyword evidence="3" id="KW-1185">Reference proteome</keyword>
<dbReference type="InterPro" id="IPR052894">
    <property type="entry name" value="AsmA-related"/>
</dbReference>
<dbReference type="PANTHER" id="PTHR30441">
    <property type="entry name" value="DUF748 DOMAIN-CONTAINING PROTEIN"/>
    <property type="match status" value="1"/>
</dbReference>
<dbReference type="OrthoDB" id="1108503at2"/>
<evidence type="ECO:0000313" key="3">
    <source>
        <dbReference type="Proteomes" id="UP000244677"/>
    </source>
</evidence>
<dbReference type="AlphaFoldDB" id="A0A2S1LMK5"/>
<evidence type="ECO:0000256" key="1">
    <source>
        <dbReference type="SAM" id="MobiDB-lite"/>
    </source>
</evidence>
<protein>
    <submittedName>
        <fullName evidence="2">Uncharacterized protein</fullName>
    </submittedName>
</protein>
<feature type="region of interest" description="Disordered" evidence="1">
    <location>
        <begin position="702"/>
        <end position="724"/>
    </location>
</feature>
<proteinExistence type="predicted"/>
<name>A0A2S1LMK5_9FLAO</name>
<dbReference type="KEGG" id="fki:FK004_06535"/>
<dbReference type="RefSeq" id="WP_108736535.1">
    <property type="nucleotide sequence ID" value="NZ_CP020919.1"/>
</dbReference>
<dbReference type="Proteomes" id="UP000244677">
    <property type="component" value="Chromosome"/>
</dbReference>
<dbReference type="PANTHER" id="PTHR30441:SF8">
    <property type="entry name" value="DUF748 DOMAIN-CONTAINING PROTEIN"/>
    <property type="match status" value="1"/>
</dbReference>
<sequence>MKIKKILKRLLIVSGSLLLLLLLLTSVALNFVFTPKRITPTVTNLLNENLDAKVSCESIELTFFSSFPHFGVKLKNGVVITPAFSGNKSDTLAQFEVCRASFNVEKLWRKHDLQINNLSIINPKIKAVIHKDGKANWNIVKETSADTITVQDSTSFKINSIFIKKLHIENGSIAYHDFVTKAHAKGDSLNVTLKAANTDKKLTFTTTASGKHIRFSKDGYRFAKNLKVALATNILYDKKAHKVDFDKSELKLNDIDFITEGHFQRDTITNEVQTDIVLEMKVPSLKTLWETVPQYIIKKEDIDVQGNVLLKATAKGIYSKNRLPLTDITFKIDHGILKYKKFPGEIRHLEADLHAVLNFDQPEQSNLTLSKLFLEGTGVDLKGNATVKNLLKDPEIDANIKGDLDLTTLKKKFPIAEDIQAKGLAHIDINALFKSNDIQNNNYNNLKVKGNSVFTNLLVNAPKDTIYIQTEKTELVFGRVAEAGSRKAFGKINVTNLKLNYKKQHDLMLAGLVMKLKAKKLKDSTAALAADISISQLKYAGADKLRGVIRRANITAELSPKSTKERPAITTTFTVDSAGVWQDKKFIGIKKGNYKLLVRKNKENIWMPRGTVEFNNLYAYTPEFALPLRMGHSKIAINNRAITLQDAHITFGNSDVTLTGQINNMLAKRSPDKMINATLTLTSNFIDANEIMKIMNPEAAKGQPEFKQVAESKRQDPKNSSNKKTVFKIPENINLVFNSAIKKLHYGTLDLNDLKGELKIEEGHLKLNHFELTTLAAKLTTSLNYVAVGDRKAKVDFDLNLDDIEMANIAKVMPAMDSLFPMTKSFVGKAHLRMQGSAMLNRKMDVIVPSVSSIAALQATDVMVLDSETFKEMAKTLMFREKEKNTIQSLNMEMIIEKSHMEVLPALVEIDRYRLAVGGIQNLDLSYDYHVSVLKSPIPFKTGVNIKGNLDDYKISLTKAKYKYYFTDSERLKEKTDESIINKKKSILAKLNFK</sequence>
<evidence type="ECO:0000313" key="2">
    <source>
        <dbReference type="EMBL" id="AWG24911.1"/>
    </source>
</evidence>
<dbReference type="GO" id="GO:0005886">
    <property type="term" value="C:plasma membrane"/>
    <property type="evidence" value="ECO:0007669"/>
    <property type="project" value="TreeGrafter"/>
</dbReference>
<dbReference type="EMBL" id="CP020919">
    <property type="protein sequence ID" value="AWG24911.1"/>
    <property type="molecule type" value="Genomic_DNA"/>
</dbReference>
<dbReference type="GO" id="GO:0090313">
    <property type="term" value="P:regulation of protein targeting to membrane"/>
    <property type="evidence" value="ECO:0007669"/>
    <property type="project" value="TreeGrafter"/>
</dbReference>
<accession>A0A2S1LMK5</accession>
<gene>
    <name evidence="2" type="ORF">FK004_06535</name>
</gene>